<feature type="compositionally biased region" description="Basic and acidic residues" evidence="1">
    <location>
        <begin position="30"/>
        <end position="57"/>
    </location>
</feature>
<organism evidence="2">
    <name type="scientific">uncultured marine virus</name>
    <dbReference type="NCBI Taxonomy" id="186617"/>
    <lineage>
        <taxon>Viruses</taxon>
        <taxon>environmental samples</taxon>
    </lineage>
</organism>
<evidence type="ECO:0000313" key="2">
    <source>
        <dbReference type="EMBL" id="AKH47356.1"/>
    </source>
</evidence>
<reference evidence="2" key="1">
    <citation type="journal article" date="2015" name="Front. Microbiol.">
        <title>Combining genomic sequencing methods to explore viral diversity and reveal potential virus-host interactions.</title>
        <authorList>
            <person name="Chow C.E."/>
            <person name="Winget D.M."/>
            <person name="White R.A.III."/>
            <person name="Hallam S.J."/>
            <person name="Suttle C.A."/>
        </authorList>
    </citation>
    <scope>NUCLEOTIDE SEQUENCE</scope>
    <source>
        <strain evidence="2">H4084972</strain>
    </source>
</reference>
<feature type="compositionally biased region" description="Pro residues" evidence="1">
    <location>
        <begin position="8"/>
        <end position="17"/>
    </location>
</feature>
<evidence type="ECO:0000256" key="1">
    <source>
        <dbReference type="SAM" id="MobiDB-lite"/>
    </source>
</evidence>
<protein>
    <submittedName>
        <fullName evidence="2">Uncharacterized protein</fullName>
    </submittedName>
</protein>
<dbReference type="EMBL" id="KR029592">
    <property type="protein sequence ID" value="AKH47356.1"/>
    <property type="molecule type" value="Genomic_DNA"/>
</dbReference>
<reference evidence="2" key="2">
    <citation type="submission" date="2015-03" db="EMBL/GenBank/DDBJ databases">
        <authorList>
            <person name="Chow C.-E.T."/>
            <person name="Winget D.M."/>
            <person name="White R.A.III."/>
            <person name="Hallam S.J."/>
            <person name="Suttle C.A."/>
        </authorList>
    </citation>
    <scope>NUCLEOTIDE SEQUENCE</scope>
    <source>
        <strain evidence="2">H4084972</strain>
    </source>
</reference>
<proteinExistence type="predicted"/>
<name>A0A0F7L8M8_9VIRU</name>
<feature type="region of interest" description="Disordered" evidence="1">
    <location>
        <begin position="1"/>
        <end position="68"/>
    </location>
</feature>
<accession>A0A0F7L8M8</accession>
<sequence>MTALFATPPKPIKPPGPSQESLDLQAAQKDSIDKQNKALDNKESEEKRKKQSRDRVVAQRRGTRGLGTLFEETGSLGVKLGGQGKASV</sequence>